<keyword evidence="5 8" id="KW-0378">Hydrolase</keyword>
<protein>
    <recommendedName>
        <fullName evidence="8">Ribonuclease VapC</fullName>
        <shortName evidence="8">RNase VapC</shortName>
        <ecNumber evidence="8">3.1.-.-</ecNumber>
    </recommendedName>
    <alternativeName>
        <fullName evidence="8">Toxin VapC</fullName>
    </alternativeName>
</protein>
<evidence type="ECO:0000259" key="9">
    <source>
        <dbReference type="Pfam" id="PF01850"/>
    </source>
</evidence>
<evidence type="ECO:0000313" key="10">
    <source>
        <dbReference type="EMBL" id="GGD03807.1"/>
    </source>
</evidence>
<comment type="function">
    <text evidence="8">Toxic component of a toxin-antitoxin (TA) system. An RNase.</text>
</comment>
<dbReference type="GO" id="GO:0000287">
    <property type="term" value="F:magnesium ion binding"/>
    <property type="evidence" value="ECO:0007669"/>
    <property type="project" value="UniProtKB-UniRule"/>
</dbReference>
<evidence type="ECO:0000256" key="8">
    <source>
        <dbReference type="HAMAP-Rule" id="MF_00265"/>
    </source>
</evidence>
<comment type="cofactor">
    <cofactor evidence="1 8">
        <name>Mg(2+)</name>
        <dbReference type="ChEBI" id="CHEBI:18420"/>
    </cofactor>
</comment>
<dbReference type="AlphaFoldDB" id="A0A916XSH6"/>
<reference evidence="10" key="2">
    <citation type="submission" date="2020-09" db="EMBL/GenBank/DDBJ databases">
        <authorList>
            <person name="Sun Q."/>
            <person name="Zhou Y."/>
        </authorList>
    </citation>
    <scope>NUCLEOTIDE SEQUENCE</scope>
    <source>
        <strain evidence="10">CGMCC 1.15493</strain>
    </source>
</reference>
<keyword evidence="6 8" id="KW-0460">Magnesium</keyword>
<feature type="domain" description="PIN" evidence="9">
    <location>
        <begin position="2"/>
        <end position="126"/>
    </location>
</feature>
<evidence type="ECO:0000256" key="1">
    <source>
        <dbReference type="ARBA" id="ARBA00001946"/>
    </source>
</evidence>
<keyword evidence="3 8" id="KW-0540">Nuclease</keyword>
<evidence type="ECO:0000256" key="2">
    <source>
        <dbReference type="ARBA" id="ARBA00022649"/>
    </source>
</evidence>
<dbReference type="Proteomes" id="UP000613160">
    <property type="component" value="Unassembled WGS sequence"/>
</dbReference>
<evidence type="ECO:0000256" key="3">
    <source>
        <dbReference type="ARBA" id="ARBA00022722"/>
    </source>
</evidence>
<dbReference type="GO" id="GO:0090729">
    <property type="term" value="F:toxin activity"/>
    <property type="evidence" value="ECO:0007669"/>
    <property type="project" value="UniProtKB-KW"/>
</dbReference>
<dbReference type="RefSeq" id="WP_188848809.1">
    <property type="nucleotide sequence ID" value="NZ_BMJJ01000001.1"/>
</dbReference>
<dbReference type="InterPro" id="IPR050556">
    <property type="entry name" value="Type_II_TA_system_RNase"/>
</dbReference>
<feature type="binding site" evidence="8">
    <location>
        <position position="5"/>
    </location>
    <ligand>
        <name>Mg(2+)</name>
        <dbReference type="ChEBI" id="CHEBI:18420"/>
    </ligand>
</feature>
<evidence type="ECO:0000313" key="11">
    <source>
        <dbReference type="Proteomes" id="UP000613160"/>
    </source>
</evidence>
<reference evidence="10" key="1">
    <citation type="journal article" date="2014" name="Int. J. Syst. Evol. Microbiol.">
        <title>Complete genome sequence of Corynebacterium casei LMG S-19264T (=DSM 44701T), isolated from a smear-ripened cheese.</title>
        <authorList>
            <consortium name="US DOE Joint Genome Institute (JGI-PGF)"/>
            <person name="Walter F."/>
            <person name="Albersmeier A."/>
            <person name="Kalinowski J."/>
            <person name="Ruckert C."/>
        </authorList>
    </citation>
    <scope>NUCLEOTIDE SEQUENCE</scope>
    <source>
        <strain evidence="10">CGMCC 1.15493</strain>
    </source>
</reference>
<keyword evidence="2 8" id="KW-1277">Toxin-antitoxin system</keyword>
<evidence type="ECO:0000256" key="4">
    <source>
        <dbReference type="ARBA" id="ARBA00022723"/>
    </source>
</evidence>
<dbReference type="HAMAP" id="MF_00265">
    <property type="entry name" value="VapC_Nob1"/>
    <property type="match status" value="1"/>
</dbReference>
<dbReference type="InterPro" id="IPR029060">
    <property type="entry name" value="PIN-like_dom_sf"/>
</dbReference>
<feature type="binding site" evidence="8">
    <location>
        <position position="104"/>
    </location>
    <ligand>
        <name>Mg(2+)</name>
        <dbReference type="ChEBI" id="CHEBI:18420"/>
    </ligand>
</feature>
<evidence type="ECO:0000256" key="7">
    <source>
        <dbReference type="ARBA" id="ARBA00038093"/>
    </source>
</evidence>
<sequence>MIILDTNLVSELIKPAPATVVASWFMSLDRTDVALSSVTLFEIRFGLKLLPPSARRQRLELAYREIKDAGLFGPLLPFGPATAEHAADIFVRRRQMGRPVEIPDCLIAGTVLEHGATLATRNVRDFEGVGLSLINPWDTAS</sequence>
<dbReference type="EC" id="3.1.-.-" evidence="8"/>
<dbReference type="Gene3D" id="3.40.50.1010">
    <property type="entry name" value="5'-nuclease"/>
    <property type="match status" value="1"/>
</dbReference>
<dbReference type="InterPro" id="IPR022907">
    <property type="entry name" value="VapC_family"/>
</dbReference>
<keyword evidence="11" id="KW-1185">Reference proteome</keyword>
<dbReference type="InterPro" id="IPR002716">
    <property type="entry name" value="PIN_dom"/>
</dbReference>
<dbReference type="PANTHER" id="PTHR33653">
    <property type="entry name" value="RIBONUCLEASE VAPC2"/>
    <property type="match status" value="1"/>
</dbReference>
<proteinExistence type="inferred from homology"/>
<comment type="caution">
    <text evidence="10">The sequence shown here is derived from an EMBL/GenBank/DDBJ whole genome shotgun (WGS) entry which is preliminary data.</text>
</comment>
<organism evidence="10 11">
    <name type="scientific">Aureimonas glaciei</name>
    <dbReference type="NCBI Taxonomy" id="1776957"/>
    <lineage>
        <taxon>Bacteria</taxon>
        <taxon>Pseudomonadati</taxon>
        <taxon>Pseudomonadota</taxon>
        <taxon>Alphaproteobacteria</taxon>
        <taxon>Hyphomicrobiales</taxon>
        <taxon>Aurantimonadaceae</taxon>
        <taxon>Aureimonas</taxon>
    </lineage>
</organism>
<keyword evidence="4 8" id="KW-0479">Metal-binding</keyword>
<name>A0A916XSH6_9HYPH</name>
<evidence type="ECO:0000256" key="5">
    <source>
        <dbReference type="ARBA" id="ARBA00022801"/>
    </source>
</evidence>
<dbReference type="PANTHER" id="PTHR33653:SF1">
    <property type="entry name" value="RIBONUCLEASE VAPC2"/>
    <property type="match status" value="1"/>
</dbReference>
<dbReference type="EMBL" id="BMJJ01000001">
    <property type="protein sequence ID" value="GGD03807.1"/>
    <property type="molecule type" value="Genomic_DNA"/>
</dbReference>
<dbReference type="SUPFAM" id="SSF88723">
    <property type="entry name" value="PIN domain-like"/>
    <property type="match status" value="1"/>
</dbReference>
<keyword evidence="8" id="KW-0800">Toxin</keyword>
<gene>
    <name evidence="8 10" type="primary">vapC</name>
    <name evidence="10" type="ORF">GCM10011335_03260</name>
</gene>
<evidence type="ECO:0000256" key="6">
    <source>
        <dbReference type="ARBA" id="ARBA00022842"/>
    </source>
</evidence>
<comment type="similarity">
    <text evidence="7 8">Belongs to the PINc/VapC protein family.</text>
</comment>
<dbReference type="CDD" id="cd18731">
    <property type="entry name" value="PIN_NgFitB-like"/>
    <property type="match status" value="1"/>
</dbReference>
<dbReference type="GO" id="GO:0004540">
    <property type="term" value="F:RNA nuclease activity"/>
    <property type="evidence" value="ECO:0007669"/>
    <property type="project" value="InterPro"/>
</dbReference>
<dbReference type="GO" id="GO:0016787">
    <property type="term" value="F:hydrolase activity"/>
    <property type="evidence" value="ECO:0007669"/>
    <property type="project" value="UniProtKB-KW"/>
</dbReference>
<accession>A0A916XSH6</accession>
<dbReference type="Pfam" id="PF01850">
    <property type="entry name" value="PIN"/>
    <property type="match status" value="1"/>
</dbReference>